<accession>A0A931IEK7</accession>
<dbReference type="InterPro" id="IPR051680">
    <property type="entry name" value="ATP-dep_Glu-Cys_Ligase-2"/>
</dbReference>
<feature type="domain" description="DUF403" evidence="2">
    <location>
        <begin position="834"/>
        <end position="1080"/>
    </location>
</feature>
<feature type="domain" description="DUF403" evidence="2">
    <location>
        <begin position="502"/>
        <end position="560"/>
    </location>
</feature>
<feature type="region of interest" description="Disordered" evidence="1">
    <location>
        <begin position="571"/>
        <end position="821"/>
    </location>
</feature>
<dbReference type="EMBL" id="JADMLG010000009">
    <property type="protein sequence ID" value="MBH0779113.1"/>
    <property type="molecule type" value="Genomic_DNA"/>
</dbReference>
<evidence type="ECO:0000256" key="1">
    <source>
        <dbReference type="SAM" id="MobiDB-lite"/>
    </source>
</evidence>
<evidence type="ECO:0000259" key="2">
    <source>
        <dbReference type="Pfam" id="PF04168"/>
    </source>
</evidence>
<feature type="compositionally biased region" description="Low complexity" evidence="1">
    <location>
        <begin position="603"/>
        <end position="620"/>
    </location>
</feature>
<feature type="compositionally biased region" description="Pro residues" evidence="1">
    <location>
        <begin position="572"/>
        <end position="581"/>
    </location>
</feature>
<feature type="compositionally biased region" description="Low complexity" evidence="1">
    <location>
        <begin position="675"/>
        <end position="711"/>
    </location>
</feature>
<keyword evidence="5" id="KW-1185">Reference proteome</keyword>
<protein>
    <submittedName>
        <fullName evidence="4">Circularly permuted type 2 ATP-grasp protein</fullName>
    </submittedName>
</protein>
<gene>
    <name evidence="4" type="ORF">IT779_22850</name>
</gene>
<feature type="compositionally biased region" description="Polar residues" evidence="1">
    <location>
        <begin position="802"/>
        <end position="813"/>
    </location>
</feature>
<dbReference type="Gene3D" id="3.30.1490.270">
    <property type="match status" value="1"/>
</dbReference>
<reference evidence="4" key="1">
    <citation type="submission" date="2020-11" db="EMBL/GenBank/DDBJ databases">
        <title>Nocardia NEAU-351.nov., a novel actinomycete isolated from the cow dung.</title>
        <authorList>
            <person name="Zhang X."/>
        </authorList>
    </citation>
    <scope>NUCLEOTIDE SEQUENCE</scope>
    <source>
        <strain evidence="4">NEAU-351</strain>
    </source>
</reference>
<evidence type="ECO:0000313" key="4">
    <source>
        <dbReference type="EMBL" id="MBH0779113.1"/>
    </source>
</evidence>
<name>A0A931IEK7_9NOCA</name>
<sequence length="1101" mass="116713">MPIPGHYDELVGADGRIRPMWSELSADFVHLGTAGLGRLDTRLRRLIEDDGITYTEVNGSGEKVIPVPWRLDPIPLLVSADDWSRLEAGLLQRSRVLDEVLTDVYGSRRTLTSGLLPPEIVFGNTGYVRAAHGITIPGRHQLFLHACDISRWGDGQFRVIADWAQAPSGAGYALADRRVVSTAIPESFEHSGPRPLTPFARAMRMMLIEAAPVADVDDPMVVVLSPGVHSETAFDQAYLAATLGFPLVESADLVVRDGALWMRSLGTLKRVDVVLRRVDSEFSDPLDLRPDSQLGVVGLVEVLRRGAVTVVNTLGSGLLESPALTGFLPRISRALLGEELLLESAPSYWGGDETELSHLLANLSRLVIRSAVDGSTIFGPGLAAAERAELKARVEAAPWQWVGQEPAQFSVAPAVQGYGGLAAAPVGMRLFALARRGGYTAMTGGLGQLRHRLAPDRSVIKVAAKDVWVRTAPSAVTAVSAEPHTEERLFRPEPVVEAISSPRVLNDLFWMGRYSERAESVARLLIATHDRYQDYRYRPWLEGAEAVPVLMAALARSTGTIAPPAVVSVIPRPTPPVPQQPNPLHAKDSGPNGAPTPAGGSGAEQSQSGAGQSQSVGGQAHSTSGPSHPNGGQTQSTEGQPRSNETRTPSSGGPGAGSEEPSQSDAAREAGRPTSGMSQSMPGMSQSSSGQSMPGMSQSGAGQSMSEASQSIAGQSDSYPEPEKSSASDAEGRESGAARADHSRVAESRKSTGMPDSEDLAARSGRTGSGATADSELAAETESAIGSEGTAGPGESVRPEAGSSTDRPTNTVATPEDPLASVTGQVRNRASVAGASREGYEYLVSLTIDRELPGSLAFAIDRYGSAARAVRDQLSQDTWMILSAVDRALAEYRDADTNEEAALSAVHSLTLAALLSLSGIGSESLVRDAGWYVMDIGKRIERGLALTALMSGALTENYGGEAEQVVTESVLRAAESSVSYRRRHRDSVRISSVASLLLFDASNPRSLAYQLDRLDAAFQQLPGASGSSRPQRLLADAQRMLRRVDPADLEATDADGKRAELAELLEGVHLRLRKVSESFETTKLALPAGIQPLWGSTRIVG</sequence>
<dbReference type="SUPFAM" id="SSF56059">
    <property type="entry name" value="Glutathione synthetase ATP-binding domain-like"/>
    <property type="match status" value="1"/>
</dbReference>
<dbReference type="InterPro" id="IPR025841">
    <property type="entry name" value="CP_ATPgrasp_2"/>
</dbReference>
<dbReference type="Pfam" id="PF04168">
    <property type="entry name" value="Alpha-E"/>
    <property type="match status" value="2"/>
</dbReference>
<dbReference type="Pfam" id="PF14403">
    <property type="entry name" value="CP_ATPgrasp_2"/>
    <property type="match status" value="1"/>
</dbReference>
<dbReference type="Gene3D" id="3.40.50.11290">
    <property type="match status" value="1"/>
</dbReference>
<dbReference type="PANTHER" id="PTHR34595:SF2">
    <property type="entry name" value="BLR2978 PROTEIN"/>
    <property type="match status" value="1"/>
</dbReference>
<evidence type="ECO:0000313" key="5">
    <source>
        <dbReference type="Proteomes" id="UP000655751"/>
    </source>
</evidence>
<dbReference type="PANTHER" id="PTHR34595">
    <property type="entry name" value="BLR5612 PROTEIN"/>
    <property type="match status" value="1"/>
</dbReference>
<dbReference type="InterPro" id="IPR007296">
    <property type="entry name" value="DUF403"/>
</dbReference>
<feature type="compositionally biased region" description="Polar residues" evidence="1">
    <location>
        <begin position="621"/>
        <end position="648"/>
    </location>
</feature>
<comment type="caution">
    <text evidence="4">The sequence shown here is derived from an EMBL/GenBank/DDBJ whole genome shotgun (WGS) entry which is preliminary data.</text>
</comment>
<organism evidence="4 5">
    <name type="scientific">Nocardia bovistercoris</name>
    <dbReference type="NCBI Taxonomy" id="2785916"/>
    <lineage>
        <taxon>Bacteria</taxon>
        <taxon>Bacillati</taxon>
        <taxon>Actinomycetota</taxon>
        <taxon>Actinomycetes</taxon>
        <taxon>Mycobacteriales</taxon>
        <taxon>Nocardiaceae</taxon>
        <taxon>Nocardia</taxon>
    </lineage>
</organism>
<evidence type="ECO:0000259" key="3">
    <source>
        <dbReference type="Pfam" id="PF14403"/>
    </source>
</evidence>
<feature type="compositionally biased region" description="Basic and acidic residues" evidence="1">
    <location>
        <begin position="721"/>
        <end position="750"/>
    </location>
</feature>
<feature type="domain" description="Circularly permuted ATP-grasp type 2" evidence="3">
    <location>
        <begin position="75"/>
        <end position="448"/>
    </location>
</feature>
<proteinExistence type="predicted"/>
<dbReference type="AlphaFoldDB" id="A0A931IEK7"/>
<dbReference type="Proteomes" id="UP000655751">
    <property type="component" value="Unassembled WGS sequence"/>
</dbReference>